<dbReference type="AlphaFoldDB" id="A0A163S1D5"/>
<gene>
    <name evidence="1" type="ORF">AWM68_17405</name>
</gene>
<organism evidence="1 2">
    <name type="scientific">Fictibacillus phosphorivorans</name>
    <dbReference type="NCBI Taxonomy" id="1221500"/>
    <lineage>
        <taxon>Bacteria</taxon>
        <taxon>Bacillati</taxon>
        <taxon>Bacillota</taxon>
        <taxon>Bacilli</taxon>
        <taxon>Bacillales</taxon>
        <taxon>Fictibacillaceae</taxon>
        <taxon>Fictibacillus</taxon>
    </lineage>
</organism>
<dbReference type="EMBL" id="LRFC01000006">
    <property type="protein sequence ID" value="KZE67949.1"/>
    <property type="molecule type" value="Genomic_DNA"/>
</dbReference>
<comment type="caution">
    <text evidence="1">The sequence shown here is derived from an EMBL/GenBank/DDBJ whole genome shotgun (WGS) entry which is preliminary data.</text>
</comment>
<sequence length="62" mass="7463">MKKFKDNEKEFWDFVEFLLEKYPSLKEFGNFGLIEKELQNILPKEGADQSEAYDFARVIWNV</sequence>
<evidence type="ECO:0000313" key="1">
    <source>
        <dbReference type="EMBL" id="KZE67949.1"/>
    </source>
</evidence>
<evidence type="ECO:0000313" key="2">
    <source>
        <dbReference type="Proteomes" id="UP000076567"/>
    </source>
</evidence>
<reference evidence="2" key="1">
    <citation type="submission" date="2016-01" db="EMBL/GenBank/DDBJ databases">
        <title>Draft genome of Chromobacterium sp. F49.</title>
        <authorList>
            <person name="Hong K.W."/>
        </authorList>
    </citation>
    <scope>NUCLEOTIDE SEQUENCE [LARGE SCALE GENOMIC DNA]</scope>
    <source>
        <strain evidence="2">P7IIIA</strain>
    </source>
</reference>
<proteinExistence type="predicted"/>
<name>A0A163S1D5_9BACL</name>
<keyword evidence="2" id="KW-1185">Reference proteome</keyword>
<dbReference type="Proteomes" id="UP000076567">
    <property type="component" value="Unassembled WGS sequence"/>
</dbReference>
<accession>A0A163S1D5</accession>
<protein>
    <submittedName>
        <fullName evidence="1">Uncharacterized protein</fullName>
    </submittedName>
</protein>
<dbReference type="RefSeq" id="WP_066238351.1">
    <property type="nucleotide sequence ID" value="NZ_LRFC01000006.1"/>
</dbReference>